<evidence type="ECO:0000256" key="3">
    <source>
        <dbReference type="ARBA" id="ARBA00022553"/>
    </source>
</evidence>
<evidence type="ECO:0000256" key="7">
    <source>
        <dbReference type="SAM" id="SignalP"/>
    </source>
</evidence>
<dbReference type="Gene3D" id="2.130.10.10">
    <property type="entry name" value="YVTN repeat-like/Quinoprotein amine dehydrogenase"/>
    <property type="match status" value="3"/>
</dbReference>
<evidence type="ECO:0000256" key="5">
    <source>
        <dbReference type="ARBA" id="ARBA00022777"/>
    </source>
</evidence>
<keyword evidence="7" id="KW-0732">Signal</keyword>
<feature type="signal peptide" evidence="7">
    <location>
        <begin position="1"/>
        <end position="27"/>
    </location>
</feature>
<dbReference type="GO" id="GO:0000155">
    <property type="term" value="F:phosphorelay sensor kinase activity"/>
    <property type="evidence" value="ECO:0007669"/>
    <property type="project" value="InterPro"/>
</dbReference>
<dbReference type="InterPro" id="IPR003594">
    <property type="entry name" value="HATPase_dom"/>
</dbReference>
<dbReference type="PROSITE" id="PS50109">
    <property type="entry name" value="HIS_KIN"/>
    <property type="match status" value="1"/>
</dbReference>
<dbReference type="SMART" id="SM00387">
    <property type="entry name" value="HATPase_c"/>
    <property type="match status" value="1"/>
</dbReference>
<organism evidence="9 10">
    <name type="scientific">Reichenbachiella faecimaris</name>
    <dbReference type="NCBI Taxonomy" id="692418"/>
    <lineage>
        <taxon>Bacteria</taxon>
        <taxon>Pseudomonadati</taxon>
        <taxon>Bacteroidota</taxon>
        <taxon>Cytophagia</taxon>
        <taxon>Cytophagales</taxon>
        <taxon>Reichenbachiellaceae</taxon>
        <taxon>Reichenbachiella</taxon>
    </lineage>
</organism>
<dbReference type="Proteomes" id="UP000192472">
    <property type="component" value="Unassembled WGS sequence"/>
</dbReference>
<dbReference type="Pfam" id="PF07495">
    <property type="entry name" value="Y_Y_Y"/>
    <property type="match status" value="1"/>
</dbReference>
<dbReference type="InterPro" id="IPR015943">
    <property type="entry name" value="WD40/YVTN_repeat-like_dom_sf"/>
</dbReference>
<feature type="transmembrane region" description="Helical" evidence="6">
    <location>
        <begin position="768"/>
        <end position="787"/>
    </location>
</feature>
<keyword evidence="6" id="KW-0812">Transmembrane</keyword>
<evidence type="ECO:0000256" key="4">
    <source>
        <dbReference type="ARBA" id="ARBA00022679"/>
    </source>
</evidence>
<keyword evidence="6" id="KW-0472">Membrane</keyword>
<dbReference type="FunFam" id="3.30.565.10:FF:000006">
    <property type="entry name" value="Sensor histidine kinase WalK"/>
    <property type="match status" value="1"/>
</dbReference>
<keyword evidence="3" id="KW-0597">Phosphoprotein</keyword>
<dbReference type="Gene3D" id="1.10.287.130">
    <property type="match status" value="1"/>
</dbReference>
<evidence type="ECO:0000259" key="8">
    <source>
        <dbReference type="PROSITE" id="PS50109"/>
    </source>
</evidence>
<dbReference type="Pfam" id="PF02518">
    <property type="entry name" value="HATPase_c"/>
    <property type="match status" value="1"/>
</dbReference>
<evidence type="ECO:0000256" key="2">
    <source>
        <dbReference type="ARBA" id="ARBA00012438"/>
    </source>
</evidence>
<dbReference type="SUPFAM" id="SSF55874">
    <property type="entry name" value="ATPase domain of HSP90 chaperone/DNA topoisomerase II/histidine kinase"/>
    <property type="match status" value="1"/>
</dbReference>
<protein>
    <recommendedName>
        <fullName evidence="2">histidine kinase</fullName>
        <ecNumber evidence="2">2.7.13.3</ecNumber>
    </recommendedName>
</protein>
<gene>
    <name evidence="9" type="ORF">SAMN04488029_2670</name>
</gene>
<dbReference type="SUPFAM" id="SSF47384">
    <property type="entry name" value="Homodimeric domain of signal transducing histidine kinase"/>
    <property type="match status" value="1"/>
</dbReference>
<dbReference type="InterPro" id="IPR004358">
    <property type="entry name" value="Sig_transdc_His_kin-like_C"/>
</dbReference>
<dbReference type="Pfam" id="PF00512">
    <property type="entry name" value="HisKA"/>
    <property type="match status" value="1"/>
</dbReference>
<comment type="catalytic activity">
    <reaction evidence="1">
        <text>ATP + protein L-histidine = ADP + protein N-phospho-L-histidine.</text>
        <dbReference type="EC" id="2.7.13.3"/>
    </reaction>
</comment>
<evidence type="ECO:0000313" key="9">
    <source>
        <dbReference type="EMBL" id="SMD36028.1"/>
    </source>
</evidence>
<dbReference type="EC" id="2.7.13.3" evidence="2"/>
<dbReference type="PANTHER" id="PTHR43547:SF2">
    <property type="entry name" value="HYBRID SIGNAL TRANSDUCTION HISTIDINE KINASE C"/>
    <property type="match status" value="1"/>
</dbReference>
<feature type="domain" description="Histidine kinase" evidence="8">
    <location>
        <begin position="837"/>
        <end position="1053"/>
    </location>
</feature>
<accession>A0A1W2GI45</accession>
<sequence length="1055" mass="120513">MTLKVFVKLNSTLFSIMCLFNCLAVMAQFSERNIMVNNYDPKECNIGYGIWSIAQDLNGLMYFGTYDGLIQFDGERWIKLPPYDLVQSVAIGEDNRIFIGMRSDFGYVSLDKNREPKFYSLKHLLPEDASEFGHIWKIASTSQGIYFQSEKYIFKYFNNSLKVFQAENIYFMYGIEDSIYFQKMDKGIFHLKEGTSSLKIDDVIFDNPLVTALRKVGHDSLLIFSQKKFLRKSSCHESVFLFTKGDVHPIALGQAGDYISGIYDGCVLGANIMVLGTLNDGIYFYTITGQKIAHINKENGLKYNAINALFIDRESNIWIGHDKGLSKLKVEPHINKYDDKGALKKLETGIYTSMWSNERLFIGTMSGLFIVHNDVMEKTDLADIQVNSIVKIKGKNISENKILVATSNGIYEIFEDGQVSSNLIEEGIESFCIVQSKSDSSIIYYGEYHGIGVLKLDKQNNIHYKATIKTGNMDIRNVFEDSLGSIWANSYKKGLMRIDVSASKNFHPHSYKIYHNEGVIQANNKIKSFNNQLYISNINGVYKLDFQKPENSLPIYKNKTSSHINDFEFLENNDLIVSINNQLFAESMEITKSPKNLNDKLNFLPKGEIRSITVVDEALWVTQADRIMKIDLLTKENVRGNLVRPVITKITLDNGESPNVIFRLLGDLSNDNKLNQGPNRYTFAYGSHLSFEFSVPSYLNETKIEYCYKLEGKDSRWSSWNKNAKISYDHVPVGENTFYIKARQSNSLYLGSTKLKFTIIPPWYKSTLAYVVYFFLFVMSFILFSELKTEKLKKQNRILGDIIDNNEEKLTRSHDTISKQARSLLTLAKQKNFLLGVIAHDLKNSLNNIFSIVQLFGRNQENLNEKQHGYLSGIQNNTKRLQVMVYNILNIDKIESRMLDLQIKEINITSVLKEVLEVNFFSAVEKRIEIETEITGGTFILGDEKCVFDIFDNLLSNAIKYTPFRGKVRVMLKRKGEVIKFSVKDNGFGIKKQELNQLFKKFTRLSIPTSSESSSGLGLAIVKEYVTAMKGKVWCVSKENKGAEFVVEFPSAREV</sequence>
<dbReference type="OrthoDB" id="9806995at2"/>
<dbReference type="Gene3D" id="3.30.565.10">
    <property type="entry name" value="Histidine kinase-like ATPase, C-terminal domain"/>
    <property type="match status" value="1"/>
</dbReference>
<reference evidence="9 10" key="1">
    <citation type="submission" date="2017-04" db="EMBL/GenBank/DDBJ databases">
        <authorList>
            <person name="Afonso C.L."/>
            <person name="Miller P.J."/>
            <person name="Scott M.A."/>
            <person name="Spackman E."/>
            <person name="Goraichik I."/>
            <person name="Dimitrov K.M."/>
            <person name="Suarez D.L."/>
            <person name="Swayne D.E."/>
        </authorList>
    </citation>
    <scope>NUCLEOTIDE SEQUENCE [LARGE SCALE GENOMIC DNA]</scope>
    <source>
        <strain evidence="9 10">DSM 26133</strain>
    </source>
</reference>
<dbReference type="Gene3D" id="2.60.40.10">
    <property type="entry name" value="Immunoglobulins"/>
    <property type="match status" value="1"/>
</dbReference>
<evidence type="ECO:0000313" key="10">
    <source>
        <dbReference type="Proteomes" id="UP000192472"/>
    </source>
</evidence>
<keyword evidence="4" id="KW-0808">Transferase</keyword>
<dbReference type="SMART" id="SM00388">
    <property type="entry name" value="HisKA"/>
    <property type="match status" value="1"/>
</dbReference>
<dbReference type="STRING" id="692418.SAMN04488029_2670"/>
<dbReference type="InterPro" id="IPR005467">
    <property type="entry name" value="His_kinase_dom"/>
</dbReference>
<proteinExistence type="predicted"/>
<keyword evidence="5 9" id="KW-0418">Kinase</keyword>
<evidence type="ECO:0000256" key="1">
    <source>
        <dbReference type="ARBA" id="ARBA00000085"/>
    </source>
</evidence>
<dbReference type="InterPro" id="IPR036890">
    <property type="entry name" value="HATPase_C_sf"/>
</dbReference>
<dbReference type="CDD" id="cd00082">
    <property type="entry name" value="HisKA"/>
    <property type="match status" value="1"/>
</dbReference>
<dbReference type="AlphaFoldDB" id="A0A1W2GI45"/>
<dbReference type="InterPro" id="IPR003661">
    <property type="entry name" value="HisK_dim/P_dom"/>
</dbReference>
<dbReference type="PANTHER" id="PTHR43547">
    <property type="entry name" value="TWO-COMPONENT HISTIDINE KINASE"/>
    <property type="match status" value="1"/>
</dbReference>
<dbReference type="PRINTS" id="PR00344">
    <property type="entry name" value="BCTRLSENSOR"/>
</dbReference>
<dbReference type="SUPFAM" id="SSF63829">
    <property type="entry name" value="Calcium-dependent phosphotriesterase"/>
    <property type="match status" value="1"/>
</dbReference>
<dbReference type="EMBL" id="FWYF01000003">
    <property type="protein sequence ID" value="SMD36028.1"/>
    <property type="molecule type" value="Genomic_DNA"/>
</dbReference>
<feature type="chain" id="PRO_5012461599" description="histidine kinase" evidence="7">
    <location>
        <begin position="28"/>
        <end position="1055"/>
    </location>
</feature>
<dbReference type="InterPro" id="IPR011123">
    <property type="entry name" value="Y_Y_Y"/>
</dbReference>
<keyword evidence="6" id="KW-1133">Transmembrane helix</keyword>
<name>A0A1W2GI45_REIFA</name>
<keyword evidence="10" id="KW-1185">Reference proteome</keyword>
<dbReference type="InterPro" id="IPR036097">
    <property type="entry name" value="HisK_dim/P_sf"/>
</dbReference>
<dbReference type="InterPro" id="IPR013783">
    <property type="entry name" value="Ig-like_fold"/>
</dbReference>
<evidence type="ECO:0000256" key="6">
    <source>
        <dbReference type="SAM" id="Phobius"/>
    </source>
</evidence>
<dbReference type="CDD" id="cd00075">
    <property type="entry name" value="HATPase"/>
    <property type="match status" value="1"/>
</dbReference>